<evidence type="ECO:0000256" key="3">
    <source>
        <dbReference type="ARBA" id="ARBA00022475"/>
    </source>
</evidence>
<dbReference type="Pfam" id="PF07681">
    <property type="entry name" value="DoxX"/>
    <property type="match status" value="1"/>
</dbReference>
<dbReference type="EMBL" id="JAADZU010000065">
    <property type="protein sequence ID" value="NDK91359.1"/>
    <property type="molecule type" value="Genomic_DNA"/>
</dbReference>
<feature type="compositionally biased region" description="Low complexity" evidence="7">
    <location>
        <begin position="108"/>
        <end position="134"/>
    </location>
</feature>
<comment type="similarity">
    <text evidence="2">Belongs to the DoxX family.</text>
</comment>
<evidence type="ECO:0000256" key="8">
    <source>
        <dbReference type="SAM" id="Phobius"/>
    </source>
</evidence>
<feature type="compositionally biased region" description="Basic and acidic residues" evidence="7">
    <location>
        <begin position="12"/>
        <end position="25"/>
    </location>
</feature>
<comment type="subcellular location">
    <subcellularLocation>
        <location evidence="1">Cell membrane</location>
        <topology evidence="1">Multi-pass membrane protein</topology>
    </subcellularLocation>
</comment>
<gene>
    <name evidence="9" type="ORF">GYA93_17490</name>
</gene>
<dbReference type="GO" id="GO:0005886">
    <property type="term" value="C:plasma membrane"/>
    <property type="evidence" value="ECO:0007669"/>
    <property type="project" value="UniProtKB-SubCell"/>
</dbReference>
<name>A0A7K3LSZ1_9ACTN</name>
<evidence type="ECO:0000256" key="6">
    <source>
        <dbReference type="ARBA" id="ARBA00023136"/>
    </source>
</evidence>
<feature type="compositionally biased region" description="Basic and acidic residues" evidence="7">
    <location>
        <begin position="44"/>
        <end position="64"/>
    </location>
</feature>
<dbReference type="Proteomes" id="UP000466307">
    <property type="component" value="Unassembled WGS sequence"/>
</dbReference>
<keyword evidence="3" id="KW-1003">Cell membrane</keyword>
<keyword evidence="6 8" id="KW-0472">Membrane</keyword>
<feature type="region of interest" description="Disordered" evidence="7">
    <location>
        <begin position="204"/>
        <end position="226"/>
    </location>
</feature>
<evidence type="ECO:0000256" key="2">
    <source>
        <dbReference type="ARBA" id="ARBA00006679"/>
    </source>
</evidence>
<proteinExistence type="inferred from homology"/>
<evidence type="ECO:0000256" key="7">
    <source>
        <dbReference type="SAM" id="MobiDB-lite"/>
    </source>
</evidence>
<feature type="region of interest" description="Disordered" evidence="7">
    <location>
        <begin position="1"/>
        <end position="177"/>
    </location>
</feature>
<accession>A0A7K3LSZ1</accession>
<evidence type="ECO:0000313" key="9">
    <source>
        <dbReference type="EMBL" id="NDK91359.1"/>
    </source>
</evidence>
<sequence>MPAPASRVGGVSERDQSGGGREDFRPPSPYDEPTEAFSVQPRPAGDRDSFYDRHHVSRVDHLDDLDPDEVATHQFDLPPAGRPRNPAPLPPVTDVGEAPTVPTPAQTPPVTRRTPSAPVTQVPPAAAPADQATPIPSVEETFPELAESRRRPVPDETTTDRPAGDHPTDDHAVESHPTMELTAGDPEYVEGAEATSLLAAPLADAGDRPDHLDGTGQPGNAPAVTAERRGTLDAGLLILRLVIGWMAIGHGLQKLFGWWQGWGLDGFQDLFTDKANPANADLTRAVAIAGAVSETAGGALLILGLLTPIGAGLVLWMTVFVSIIDVAMYRTIALFGPLMPLHQYDLVLIGATAALVLTGPGAYSLDRSRKWARRPYIGSVAVLIIAIAVGIAAWILCNGSNPLEPPKLGG</sequence>
<protein>
    <submittedName>
        <fullName evidence="9">DoxX family membrane protein</fullName>
    </submittedName>
</protein>
<feature type="compositionally biased region" description="Basic and acidic residues" evidence="7">
    <location>
        <begin position="146"/>
        <end position="174"/>
    </location>
</feature>
<evidence type="ECO:0000256" key="4">
    <source>
        <dbReference type="ARBA" id="ARBA00022692"/>
    </source>
</evidence>
<keyword evidence="5 8" id="KW-1133">Transmembrane helix</keyword>
<evidence type="ECO:0000256" key="1">
    <source>
        <dbReference type="ARBA" id="ARBA00004651"/>
    </source>
</evidence>
<reference evidence="9 10" key="1">
    <citation type="submission" date="2020-01" db="EMBL/GenBank/DDBJ databases">
        <title>Investigation of new actinobacteria for the biodesulphurisation of diesel fuel.</title>
        <authorList>
            <person name="Athi Narayanan S.M."/>
        </authorList>
    </citation>
    <scope>NUCLEOTIDE SEQUENCE [LARGE SCALE GENOMIC DNA]</scope>
    <source>
        <strain evidence="9 10">213E</strain>
    </source>
</reference>
<evidence type="ECO:0000256" key="5">
    <source>
        <dbReference type="ARBA" id="ARBA00022989"/>
    </source>
</evidence>
<feature type="transmembrane region" description="Helical" evidence="8">
    <location>
        <begin position="313"/>
        <end position="332"/>
    </location>
</feature>
<feature type="transmembrane region" description="Helical" evidence="8">
    <location>
        <begin position="375"/>
        <end position="396"/>
    </location>
</feature>
<feature type="transmembrane region" description="Helical" evidence="8">
    <location>
        <begin position="282"/>
        <end position="306"/>
    </location>
</feature>
<comment type="caution">
    <text evidence="9">The sequence shown here is derived from an EMBL/GenBank/DDBJ whole genome shotgun (WGS) entry which is preliminary data.</text>
</comment>
<evidence type="ECO:0000313" key="10">
    <source>
        <dbReference type="Proteomes" id="UP000466307"/>
    </source>
</evidence>
<keyword evidence="4 8" id="KW-0812">Transmembrane</keyword>
<keyword evidence="10" id="KW-1185">Reference proteome</keyword>
<dbReference type="AlphaFoldDB" id="A0A7K3LSZ1"/>
<dbReference type="InterPro" id="IPR032808">
    <property type="entry name" value="DoxX"/>
</dbReference>
<dbReference type="PANTHER" id="PTHR33452">
    <property type="entry name" value="OXIDOREDUCTASE CATD-RELATED"/>
    <property type="match status" value="1"/>
</dbReference>
<dbReference type="InterPro" id="IPR051907">
    <property type="entry name" value="DoxX-like_oxidoreductase"/>
</dbReference>
<feature type="transmembrane region" description="Helical" evidence="8">
    <location>
        <begin position="344"/>
        <end position="363"/>
    </location>
</feature>
<organism evidence="9 10">
    <name type="scientific">Gordonia desulfuricans</name>
    <dbReference type="NCBI Taxonomy" id="89051"/>
    <lineage>
        <taxon>Bacteria</taxon>
        <taxon>Bacillati</taxon>
        <taxon>Actinomycetota</taxon>
        <taxon>Actinomycetes</taxon>
        <taxon>Mycobacteriales</taxon>
        <taxon>Gordoniaceae</taxon>
        <taxon>Gordonia</taxon>
    </lineage>
</organism>
<dbReference type="PANTHER" id="PTHR33452:SF1">
    <property type="entry name" value="INNER MEMBRANE PROTEIN YPHA-RELATED"/>
    <property type="match status" value="1"/>
</dbReference>